<feature type="compositionally biased region" description="Polar residues" evidence="2">
    <location>
        <begin position="38"/>
        <end position="48"/>
    </location>
</feature>
<evidence type="ECO:0000256" key="2">
    <source>
        <dbReference type="SAM" id="MobiDB-lite"/>
    </source>
</evidence>
<feature type="domain" description="SbsA Ig-like" evidence="4">
    <location>
        <begin position="33"/>
        <end position="125"/>
    </location>
</feature>
<dbReference type="Proteomes" id="UP001165381">
    <property type="component" value="Unassembled WGS sequence"/>
</dbReference>
<reference evidence="5" key="1">
    <citation type="submission" date="2022-05" db="EMBL/GenBank/DDBJ databases">
        <authorList>
            <person name="Park J.-S."/>
        </authorList>
    </citation>
    <scope>NUCLEOTIDE SEQUENCE</scope>
    <source>
        <strain evidence="5">2012CJ34-3</strain>
    </source>
</reference>
<evidence type="ECO:0000313" key="5">
    <source>
        <dbReference type="EMBL" id="MCL6293832.1"/>
    </source>
</evidence>
<dbReference type="InterPro" id="IPR032812">
    <property type="entry name" value="SbsA_Ig"/>
</dbReference>
<name>A0ABT0QA28_9FLAO</name>
<feature type="signal peptide" evidence="3">
    <location>
        <begin position="1"/>
        <end position="22"/>
    </location>
</feature>
<protein>
    <submittedName>
        <fullName evidence="5">Ig-like domain-containing protein</fullName>
    </submittedName>
</protein>
<gene>
    <name evidence="5" type="ORF">M3P09_02430</name>
</gene>
<accession>A0ABT0QA28</accession>
<evidence type="ECO:0000259" key="4">
    <source>
        <dbReference type="Pfam" id="PF13205"/>
    </source>
</evidence>
<feature type="chain" id="PRO_5046427851" evidence="3">
    <location>
        <begin position="23"/>
        <end position="538"/>
    </location>
</feature>
<dbReference type="EMBL" id="JAMFLZ010000001">
    <property type="protein sequence ID" value="MCL6293832.1"/>
    <property type="molecule type" value="Genomic_DNA"/>
</dbReference>
<evidence type="ECO:0000256" key="1">
    <source>
        <dbReference type="ARBA" id="ARBA00022729"/>
    </source>
</evidence>
<dbReference type="RefSeq" id="WP_249971880.1">
    <property type="nucleotide sequence ID" value="NZ_JAMFLZ010000001.1"/>
</dbReference>
<dbReference type="Pfam" id="PF13205">
    <property type="entry name" value="Big_5"/>
    <property type="match status" value="1"/>
</dbReference>
<organism evidence="5 6">
    <name type="scientific">Jejuia spongiicola</name>
    <dbReference type="NCBI Taxonomy" id="2942207"/>
    <lineage>
        <taxon>Bacteria</taxon>
        <taxon>Pseudomonadati</taxon>
        <taxon>Bacteroidota</taxon>
        <taxon>Flavobacteriia</taxon>
        <taxon>Flavobacteriales</taxon>
        <taxon>Flavobacteriaceae</taxon>
        <taxon>Jejuia</taxon>
    </lineage>
</organism>
<evidence type="ECO:0000256" key="3">
    <source>
        <dbReference type="SAM" id="SignalP"/>
    </source>
</evidence>
<proteinExistence type="predicted"/>
<comment type="caution">
    <text evidence="5">The sequence shown here is derived from an EMBL/GenBank/DDBJ whole genome shotgun (WGS) entry which is preliminary data.</text>
</comment>
<feature type="region of interest" description="Disordered" evidence="2">
    <location>
        <begin position="28"/>
        <end position="48"/>
    </location>
</feature>
<keyword evidence="1 3" id="KW-0732">Signal</keyword>
<keyword evidence="6" id="KW-1185">Reference proteome</keyword>
<sequence length="538" mass="61681">MNKSLSNFIFIAFICLVFINCANRGTPGGGPKDETPPSIESSSPDNYSTNFKGNEIKIAFNEYIKIKDIQKQLIISPPMKWQPDISPVGSASKEIRIKINDTLPPNTTYAFNFGNSISDNNEGNPFPYYRYVLSTGDYIDSLTVKGQIVDATKRQPETFVSVALYEVDSTFNDSIIYKEVPKYITNTLDSLTTFSIENIKAGKYMLMALKDGNEDNKYQQKTDQIAFHQEFINVTPTDSTFYPLKLFSEEPDFKAIRPRLISGEKIAFGYEGDYKNMDIKITSEIPEDFTHRITKDEKTDTLYYWYKPRLKVDSLLFKVSHPTFEKDFTARISEQERDSLIIKAEPSGNISKEAPFKIFANTPFTAFDASKISIMDKDSTGVDFSTEYDSIANTYNLNFEKTEDNNYRIQVLPDAFVDFFDNKNDTLKFSVSTKKESDFGYVRFSLANAKYPIIFQLTDVNGEVKYEQYSTKPEALDFLNLDSGKYFIRVIFDTNGNGKYDTGNYLKKIQPERVSHFEMDEEVRPDWGLVQTLNFIEE</sequence>
<evidence type="ECO:0000313" key="6">
    <source>
        <dbReference type="Proteomes" id="UP001165381"/>
    </source>
</evidence>